<dbReference type="InterPro" id="IPR048677">
    <property type="entry name" value="TssM1_hel"/>
</dbReference>
<name>A0ABQ6R2N3_9BACT</name>
<keyword evidence="1" id="KW-1133">Transmembrane helix</keyword>
<accession>A0ABQ6R2N3</accession>
<evidence type="ECO:0000256" key="1">
    <source>
        <dbReference type="SAM" id="Phobius"/>
    </source>
</evidence>
<dbReference type="EMBL" id="BTTX01000007">
    <property type="protein sequence ID" value="GMU10156.1"/>
    <property type="molecule type" value="Genomic_DNA"/>
</dbReference>
<feature type="transmembrane region" description="Helical" evidence="1">
    <location>
        <begin position="18"/>
        <end position="36"/>
    </location>
</feature>
<evidence type="ECO:0000259" key="2">
    <source>
        <dbReference type="Pfam" id="PF21070"/>
    </source>
</evidence>
<feature type="transmembrane region" description="Helical" evidence="1">
    <location>
        <begin position="348"/>
        <end position="368"/>
    </location>
</feature>
<dbReference type="PANTHER" id="PTHR36153:SF1">
    <property type="entry name" value="TYPE VI SECRETION SYSTEM COMPONENT TSSM1"/>
    <property type="match status" value="1"/>
</dbReference>
<keyword evidence="1" id="KW-0812">Transmembrane</keyword>
<protein>
    <recommendedName>
        <fullName evidence="2">Type VI secretion system component TssM1 helical domain-containing protein</fullName>
    </recommendedName>
</protein>
<keyword evidence="4" id="KW-1185">Reference proteome</keyword>
<reference evidence="3 4" key="1">
    <citation type="journal article" date="2024" name="Arch. Microbiol.">
        <title>Corallococcus caeni sp. nov., a novel myxobacterium isolated from activated sludge.</title>
        <authorList>
            <person name="Tomita S."/>
            <person name="Nakai R."/>
            <person name="Kuroda K."/>
            <person name="Kurashita H."/>
            <person name="Hatamoto M."/>
            <person name="Yamaguchi T."/>
            <person name="Narihiro T."/>
        </authorList>
    </citation>
    <scope>NUCLEOTIDE SEQUENCE [LARGE SCALE GENOMIC DNA]</scope>
    <source>
        <strain evidence="3 4">NO1</strain>
    </source>
</reference>
<keyword evidence="1" id="KW-0472">Membrane</keyword>
<comment type="caution">
    <text evidence="3">The sequence shown here is derived from an EMBL/GenBank/DDBJ whole genome shotgun (WGS) entry which is preliminary data.</text>
</comment>
<organism evidence="3 4">
    <name type="scientific">Corallococcus caeni</name>
    <dbReference type="NCBI Taxonomy" id="3082388"/>
    <lineage>
        <taxon>Bacteria</taxon>
        <taxon>Pseudomonadati</taxon>
        <taxon>Myxococcota</taxon>
        <taxon>Myxococcia</taxon>
        <taxon>Myxococcales</taxon>
        <taxon>Cystobacterineae</taxon>
        <taxon>Myxococcaceae</taxon>
        <taxon>Corallococcus</taxon>
    </lineage>
</organism>
<dbReference type="PANTHER" id="PTHR36153">
    <property type="entry name" value="INNER MEMBRANE PROTEIN-RELATED"/>
    <property type="match status" value="1"/>
</dbReference>
<dbReference type="RefSeq" id="WP_338281209.1">
    <property type="nucleotide sequence ID" value="NZ_BTTX01000007.1"/>
</dbReference>
<evidence type="ECO:0000313" key="4">
    <source>
        <dbReference type="Proteomes" id="UP001342631"/>
    </source>
</evidence>
<proteinExistence type="predicted"/>
<gene>
    <name evidence="3" type="ORF">ASNO1_64100</name>
</gene>
<dbReference type="InterPro" id="IPR053156">
    <property type="entry name" value="T6SS_TssM-like"/>
</dbReference>
<dbReference type="Pfam" id="PF21070">
    <property type="entry name" value="IcmF_helical"/>
    <property type="match status" value="1"/>
</dbReference>
<sequence length="1235" mass="137727">MDVIKKLTAFIPPKWKPFALLFIALLAVLIPLFLVWRAKRKNAPAGGAAAPEPLAKNRLRKVREKFLAGLPLRHRVAVRDLPGVVVLGPAGAGKSRLIELDLDWKRQARQFLPSLLTDTLLQVYLGADVVAQEVSPQLLEDESPQAREALRRLWKDSFGGGQQALAVLVLDARWLQDTPPDEVRRAAQLVRGKLNLLSEVRGGALETRVCLTHLDEREGYADFAKLLRAHHVPLRFPLPPPGQEPKLGSLLKAQEQYLALGLTALPVESFERLERFYSEGHAPFEALSRFVTALMEGQTLAYAPTLATVSLSSADKDARDPDVLSVSAEASTAKAVHERYMHTHLRRAVLLGLAFALPLLAAYGYFGWRLGQARTRVQRFEDMVQRMRDQGQAVSGVAVQEPVLAAGQSLDSLWKAMNTWPLLRYSFTGAREDLRQRLARGIREAHIRPALEKCHRQPDACRPEQVVYLLATLHGSREEPLGQLVLSSLKTRPTWSFVPEGDQPMPANEGAALEAGRSWVTAVGLNESLVADYVVMSNPPWSAPDTPEASWARWPFPEPLTLEAQLMPWQAHLRRLQDLLANRAVEPHELERLDADLESMQDERRRLQALLDDSARFSSLPRALELLAASEARVDTSRFRGIPSTLKTVAWINDHRDALTNVLRMEEEAYLGVKAVQKMSVAELLVRDGLWLPGNGPAVLQVPVLQSTFEFRPKDGSRLLHQALLRYHEKTGRLPFGAVAGEDAVAARGSASLAADRLEFDTRLRPLVDEFTTRIKGSGLPVEEVSQRQEHVRRKVNQFAFQYRNRLFQRVGGYRFQAVIPALLPEELSRLTQPSSELVDMLRDVAQGVALEPLDGPFYEALRNAVAPFKPIATVMKPDESGNYVALNPYRALVAQLSDELNAVPRPGVVPAEATASLNGGLATGTGGAQPAGGAAKLPELLTPLGRLAFAMMLEDDTSYLRKVDAWLDQQGLIGELRQPFRQPFLAVRDLGQREIERTLERQWEDASGRFLRSLLSRYPFTPDASQEVDPGDLEGLRRQDGAFWEFVTRVLTPVCEERGSEWVPRGALQSKLALPQGMLPTLGRLSRLARMLWDTEGRPRPLMLQVMPLPLPKAPTPGSFVTLGSLKCGKTTFLAYNQSPSWQEFPLAWWDQQTASLMLEVRAPADQSVQYASLEKSRSAWSCFRLLESSQSTEDPQHRRWSLRARGATSTDGVMDLRFGLKGEPWLPFREVPR</sequence>
<dbReference type="Proteomes" id="UP001342631">
    <property type="component" value="Unassembled WGS sequence"/>
</dbReference>
<feature type="domain" description="Type VI secretion system component TssM1 helical" evidence="2">
    <location>
        <begin position="1000"/>
        <end position="1094"/>
    </location>
</feature>
<evidence type="ECO:0000313" key="3">
    <source>
        <dbReference type="EMBL" id="GMU10156.1"/>
    </source>
</evidence>